<comment type="caution">
    <text evidence="2">The sequence shown here is derived from an EMBL/GenBank/DDBJ whole genome shotgun (WGS) entry which is preliminary data.</text>
</comment>
<gene>
    <name evidence="2" type="ORF">PIB30_054268</name>
</gene>
<dbReference type="EMBL" id="JASCZI010091033">
    <property type="protein sequence ID" value="MED6148565.1"/>
    <property type="molecule type" value="Genomic_DNA"/>
</dbReference>
<evidence type="ECO:0000256" key="1">
    <source>
        <dbReference type="SAM" id="MobiDB-lite"/>
    </source>
</evidence>
<organism evidence="2 3">
    <name type="scientific">Stylosanthes scabra</name>
    <dbReference type="NCBI Taxonomy" id="79078"/>
    <lineage>
        <taxon>Eukaryota</taxon>
        <taxon>Viridiplantae</taxon>
        <taxon>Streptophyta</taxon>
        <taxon>Embryophyta</taxon>
        <taxon>Tracheophyta</taxon>
        <taxon>Spermatophyta</taxon>
        <taxon>Magnoliopsida</taxon>
        <taxon>eudicotyledons</taxon>
        <taxon>Gunneridae</taxon>
        <taxon>Pentapetalae</taxon>
        <taxon>rosids</taxon>
        <taxon>fabids</taxon>
        <taxon>Fabales</taxon>
        <taxon>Fabaceae</taxon>
        <taxon>Papilionoideae</taxon>
        <taxon>50 kb inversion clade</taxon>
        <taxon>dalbergioids sensu lato</taxon>
        <taxon>Dalbergieae</taxon>
        <taxon>Pterocarpus clade</taxon>
        <taxon>Stylosanthes</taxon>
    </lineage>
</organism>
<feature type="compositionally biased region" description="Basic and acidic residues" evidence="1">
    <location>
        <begin position="104"/>
        <end position="127"/>
    </location>
</feature>
<protein>
    <submittedName>
        <fullName evidence="2">Uncharacterized protein</fullName>
    </submittedName>
</protein>
<sequence>MGRASSSPHMAPVMTTLLASPSFAVDLNRDYRVGCDLINFFKKIIKVTIITKVMRTRPDRPVQPQKSETASVKARKFDKKIRKSVKPAKIEITKKTEEEENREEETPLDKYRPHLGDNHEDTARESSSHGTTKFMFGPCCNMAQHGPNVTMTRGKEGSGSSQQVTKATFGPCSSMDQTWLIHEQGKLATLTKSHFGSVTT</sequence>
<keyword evidence="3" id="KW-1185">Reference proteome</keyword>
<accession>A0ABU6TKC0</accession>
<evidence type="ECO:0000313" key="2">
    <source>
        <dbReference type="EMBL" id="MED6148565.1"/>
    </source>
</evidence>
<proteinExistence type="predicted"/>
<evidence type="ECO:0000313" key="3">
    <source>
        <dbReference type="Proteomes" id="UP001341840"/>
    </source>
</evidence>
<name>A0ABU6TKC0_9FABA</name>
<reference evidence="2 3" key="1">
    <citation type="journal article" date="2023" name="Plants (Basel)">
        <title>Bridging the Gap: Combining Genomics and Transcriptomics Approaches to Understand Stylosanthes scabra, an Orphan Legume from the Brazilian Caatinga.</title>
        <authorList>
            <person name="Ferreira-Neto J.R.C."/>
            <person name="da Silva M.D."/>
            <person name="Binneck E."/>
            <person name="de Melo N.F."/>
            <person name="da Silva R.H."/>
            <person name="de Melo A.L.T.M."/>
            <person name="Pandolfi V."/>
            <person name="Bustamante F.O."/>
            <person name="Brasileiro-Vidal A.C."/>
            <person name="Benko-Iseppon A.M."/>
        </authorList>
    </citation>
    <scope>NUCLEOTIDE SEQUENCE [LARGE SCALE GENOMIC DNA]</scope>
    <source>
        <tissue evidence="2">Leaves</tissue>
    </source>
</reference>
<feature type="region of interest" description="Disordered" evidence="1">
    <location>
        <begin position="94"/>
        <end position="130"/>
    </location>
</feature>
<dbReference type="Proteomes" id="UP001341840">
    <property type="component" value="Unassembled WGS sequence"/>
</dbReference>